<gene>
    <name evidence="1" type="ORF">SAMN02745126_03996</name>
</gene>
<dbReference type="Gene3D" id="3.40.50.300">
    <property type="entry name" value="P-loop containing nucleotide triphosphate hydrolases"/>
    <property type="match status" value="1"/>
</dbReference>
<dbReference type="InterPro" id="IPR027417">
    <property type="entry name" value="P-loop_NTPase"/>
</dbReference>
<dbReference type="RefSeq" id="WP_231714877.1">
    <property type="nucleotide sequence ID" value="NZ_FUWJ01000005.1"/>
</dbReference>
<reference evidence="2" key="1">
    <citation type="submission" date="2017-02" db="EMBL/GenBank/DDBJ databases">
        <authorList>
            <person name="Varghese N."/>
            <person name="Submissions S."/>
        </authorList>
    </citation>
    <scope>NUCLEOTIDE SEQUENCE [LARGE SCALE GENOMIC DNA]</scope>
    <source>
        <strain evidence="2">ATCC 27094</strain>
    </source>
</reference>
<protein>
    <recommendedName>
        <fullName evidence="3">AAA domain-containing protein</fullName>
    </recommendedName>
</protein>
<name>A0A1T4RNT6_9HYPH</name>
<evidence type="ECO:0008006" key="3">
    <source>
        <dbReference type="Google" id="ProtNLM"/>
    </source>
</evidence>
<evidence type="ECO:0000313" key="2">
    <source>
        <dbReference type="Proteomes" id="UP000190092"/>
    </source>
</evidence>
<keyword evidence="2" id="KW-1185">Reference proteome</keyword>
<dbReference type="Proteomes" id="UP000190092">
    <property type="component" value="Unassembled WGS sequence"/>
</dbReference>
<dbReference type="STRING" id="225324.SAMN02745126_03996"/>
<evidence type="ECO:0000313" key="1">
    <source>
        <dbReference type="EMBL" id="SKA17639.1"/>
    </source>
</evidence>
<sequence length="208" mass="22915">MDAVELNKPHIIALYSDAPRAGKSTAARELIRLASAEPLAATVVSFAYPIRRAARQVLPASWSTEKVREHLSGDKKDAPLGELGGRSGRDLLKIIGNTVRRSVRDDLWADRLLEEIDQTCFGGVVVIDDLRFPGEYAKLKERGAFLIRLVTTHPVPLSGVPAEMVDGLLNNCDFDAQVPAKGLVPQEVLEKLIGDLWRDRIKSWVDLA</sequence>
<proteinExistence type="predicted"/>
<organism evidence="1 2">
    <name type="scientific">Enhydrobacter aerosaccus</name>
    <dbReference type="NCBI Taxonomy" id="225324"/>
    <lineage>
        <taxon>Bacteria</taxon>
        <taxon>Pseudomonadati</taxon>
        <taxon>Pseudomonadota</taxon>
        <taxon>Alphaproteobacteria</taxon>
        <taxon>Hyphomicrobiales</taxon>
        <taxon>Enhydrobacter</taxon>
    </lineage>
</organism>
<accession>A0A1T4RNT6</accession>
<dbReference type="AlphaFoldDB" id="A0A1T4RNT6"/>
<dbReference type="EMBL" id="FUWJ01000005">
    <property type="protein sequence ID" value="SKA17639.1"/>
    <property type="molecule type" value="Genomic_DNA"/>
</dbReference>